<dbReference type="PANTHER" id="PTHR43132">
    <property type="entry name" value="ARSENICAL RESISTANCE OPERON REPRESSOR ARSR-RELATED"/>
    <property type="match status" value="1"/>
</dbReference>
<reference evidence="5 6" key="1">
    <citation type="submission" date="2020-08" db="EMBL/GenBank/DDBJ databases">
        <title>Exploring microbial biodiversity for novel pathways involved in the catabolism of aromatic compounds derived from lignin.</title>
        <authorList>
            <person name="Elkins J."/>
        </authorList>
    </citation>
    <scope>NUCLEOTIDE SEQUENCE [LARGE SCALE GENOMIC DNA]</scope>
    <source>
        <strain evidence="5 6">B1D3A</strain>
    </source>
</reference>
<dbReference type="InterPro" id="IPR051011">
    <property type="entry name" value="Metal_resp_trans_reg"/>
</dbReference>
<dbReference type="CDD" id="cd00090">
    <property type="entry name" value="HTH_ARSR"/>
    <property type="match status" value="1"/>
</dbReference>
<sequence>MTAFTDGELDAITIVLKALAHDVRLRLMRTLLDHGETSVSELEALTGVGQPGLSQQLAVLRKAELVQTRREAKLVFYSLAPQGLHAAAQLLAALSRTAPGEAGPRPGGTQARVRGSAATFARMLE</sequence>
<dbReference type="PANTHER" id="PTHR43132:SF2">
    <property type="entry name" value="ARSENICAL RESISTANCE OPERON REPRESSOR ARSR-RELATED"/>
    <property type="match status" value="1"/>
</dbReference>
<keyword evidence="3" id="KW-0804">Transcription</keyword>
<dbReference type="PROSITE" id="PS50987">
    <property type="entry name" value="HTH_ARSR_2"/>
    <property type="match status" value="1"/>
</dbReference>
<dbReference type="Pfam" id="PF01022">
    <property type="entry name" value="HTH_5"/>
    <property type="match status" value="1"/>
</dbReference>
<dbReference type="SMART" id="SM00418">
    <property type="entry name" value="HTH_ARSR"/>
    <property type="match status" value="1"/>
</dbReference>
<dbReference type="PRINTS" id="PR00778">
    <property type="entry name" value="HTHARSR"/>
</dbReference>
<dbReference type="GO" id="GO:0003677">
    <property type="term" value="F:DNA binding"/>
    <property type="evidence" value="ECO:0007669"/>
    <property type="project" value="UniProtKB-KW"/>
</dbReference>
<keyword evidence="1" id="KW-0805">Transcription regulation</keyword>
<evidence type="ECO:0000256" key="2">
    <source>
        <dbReference type="ARBA" id="ARBA00023125"/>
    </source>
</evidence>
<dbReference type="InterPro" id="IPR001845">
    <property type="entry name" value="HTH_ArsR_DNA-bd_dom"/>
</dbReference>
<keyword evidence="2 5" id="KW-0238">DNA-binding</keyword>
<protein>
    <submittedName>
        <fullName evidence="5">DNA-binding transcriptional ArsR family regulator</fullName>
    </submittedName>
</protein>
<dbReference type="InterPro" id="IPR011991">
    <property type="entry name" value="ArsR-like_HTH"/>
</dbReference>
<dbReference type="SUPFAM" id="SSF46785">
    <property type="entry name" value="Winged helix' DNA-binding domain"/>
    <property type="match status" value="1"/>
</dbReference>
<dbReference type="NCBIfam" id="NF033788">
    <property type="entry name" value="HTH_metalloreg"/>
    <property type="match status" value="1"/>
</dbReference>
<evidence type="ECO:0000256" key="1">
    <source>
        <dbReference type="ARBA" id="ARBA00023015"/>
    </source>
</evidence>
<gene>
    <name evidence="5" type="ORF">HNP60_001393</name>
</gene>
<dbReference type="InterPro" id="IPR036388">
    <property type="entry name" value="WH-like_DNA-bd_sf"/>
</dbReference>
<feature type="domain" description="HTH arsR-type" evidence="4">
    <location>
        <begin position="4"/>
        <end position="101"/>
    </location>
</feature>
<proteinExistence type="predicted"/>
<evidence type="ECO:0000313" key="5">
    <source>
        <dbReference type="EMBL" id="MBB5985419.1"/>
    </source>
</evidence>
<organism evidence="5 6">
    <name type="scientific">Sphingobium lignivorans</name>
    <dbReference type="NCBI Taxonomy" id="2735886"/>
    <lineage>
        <taxon>Bacteria</taxon>
        <taxon>Pseudomonadati</taxon>
        <taxon>Pseudomonadota</taxon>
        <taxon>Alphaproteobacteria</taxon>
        <taxon>Sphingomonadales</taxon>
        <taxon>Sphingomonadaceae</taxon>
        <taxon>Sphingobium</taxon>
    </lineage>
</organism>
<comment type="caution">
    <text evidence="5">The sequence shown here is derived from an EMBL/GenBank/DDBJ whole genome shotgun (WGS) entry which is preliminary data.</text>
</comment>
<name>A0ABR6NGW5_9SPHN</name>
<dbReference type="Gene3D" id="1.10.10.10">
    <property type="entry name" value="Winged helix-like DNA-binding domain superfamily/Winged helix DNA-binding domain"/>
    <property type="match status" value="1"/>
</dbReference>
<evidence type="ECO:0000313" key="6">
    <source>
        <dbReference type="Proteomes" id="UP001138540"/>
    </source>
</evidence>
<dbReference type="EMBL" id="JACHKA010000001">
    <property type="protein sequence ID" value="MBB5985419.1"/>
    <property type="molecule type" value="Genomic_DNA"/>
</dbReference>
<dbReference type="RefSeq" id="WP_184151786.1">
    <property type="nucleotide sequence ID" value="NZ_JACHKA010000001.1"/>
</dbReference>
<dbReference type="Proteomes" id="UP001138540">
    <property type="component" value="Unassembled WGS sequence"/>
</dbReference>
<evidence type="ECO:0000259" key="4">
    <source>
        <dbReference type="PROSITE" id="PS50987"/>
    </source>
</evidence>
<accession>A0ABR6NGW5</accession>
<evidence type="ECO:0000256" key="3">
    <source>
        <dbReference type="ARBA" id="ARBA00023163"/>
    </source>
</evidence>
<keyword evidence="6" id="KW-1185">Reference proteome</keyword>
<dbReference type="InterPro" id="IPR036390">
    <property type="entry name" value="WH_DNA-bd_sf"/>
</dbReference>